<reference evidence="1 2" key="1">
    <citation type="journal article" date="2022" name="bioRxiv">
        <title>The genome of the oomycete Peronosclerospora sorghi, a cosmopolitan pathogen of maize and sorghum, is inflated with dispersed pseudogenes.</title>
        <authorList>
            <person name="Fletcher K."/>
            <person name="Martin F."/>
            <person name="Isakeit T."/>
            <person name="Cavanaugh K."/>
            <person name="Magill C."/>
            <person name="Michelmore R."/>
        </authorList>
    </citation>
    <scope>NUCLEOTIDE SEQUENCE [LARGE SCALE GENOMIC DNA]</scope>
    <source>
        <strain evidence="1">P6</strain>
    </source>
</reference>
<gene>
    <name evidence="1" type="ORF">PsorP6_006137</name>
</gene>
<organism evidence="1 2">
    <name type="scientific">Peronosclerospora sorghi</name>
    <dbReference type="NCBI Taxonomy" id="230839"/>
    <lineage>
        <taxon>Eukaryota</taxon>
        <taxon>Sar</taxon>
        <taxon>Stramenopiles</taxon>
        <taxon>Oomycota</taxon>
        <taxon>Peronosporomycetes</taxon>
        <taxon>Peronosporales</taxon>
        <taxon>Peronosporaceae</taxon>
        <taxon>Peronosclerospora</taxon>
    </lineage>
</organism>
<name>A0ACC0W4V9_9STRA</name>
<evidence type="ECO:0000313" key="1">
    <source>
        <dbReference type="EMBL" id="KAI9913762.1"/>
    </source>
</evidence>
<dbReference type="Proteomes" id="UP001163321">
    <property type="component" value="Chromosome 4"/>
</dbReference>
<comment type="caution">
    <text evidence="1">The sequence shown here is derived from an EMBL/GenBank/DDBJ whole genome shotgun (WGS) entry which is preliminary data.</text>
</comment>
<keyword evidence="2" id="KW-1185">Reference proteome</keyword>
<protein>
    <submittedName>
        <fullName evidence="1">Uncharacterized protein</fullName>
    </submittedName>
</protein>
<dbReference type="EMBL" id="CM047583">
    <property type="protein sequence ID" value="KAI9913762.1"/>
    <property type="molecule type" value="Genomic_DNA"/>
</dbReference>
<accession>A0ACC0W4V9</accession>
<sequence>MLASPGREHFSTLMTPRQHGVITSGGPNLVSWEKYVEIGRVVLYLMGSLFFLIGSIYFYPDLTVKWNGNAGTYASWAYVFGCIMFFFGANLDLIQAIRYNHGTRLRQVMRAFNTLCNYMATCIFILGALYFLPTWYINRIDDGKHYMNIAITLYVIGSVFFTISALASIPDVYRGIKQSAKDPIGDSNV</sequence>
<evidence type="ECO:0000313" key="2">
    <source>
        <dbReference type="Proteomes" id="UP001163321"/>
    </source>
</evidence>
<proteinExistence type="predicted"/>